<sequence>MKYRVGSSSLLISSAGIVFSLETQAEKKTQVVSILEGKATIELPVEFVRVPQEFHLEMYPDETNQPQESWYVETERGIVSIVFSVTENATKEADVPGVVAIMKEELKAFSPSLLPLDINGHKMVRLAFNIPDADENEYLHHLTQVSSFNGKLMFVIFKVTSDLESQYKSAGEAALSSLKY</sequence>
<proteinExistence type="predicted"/>
<reference evidence="1 2" key="1">
    <citation type="submission" date="2019-11" db="EMBL/GenBank/DDBJ databases">
        <title>Isolation and Application of One Kind of P-Hydroxybenzoic Acid Degrading Bacterium in Mitigating Cropping Obstacle of Cucumber.</title>
        <authorList>
            <person name="Wu F."/>
            <person name="An Y."/>
        </authorList>
    </citation>
    <scope>NUCLEOTIDE SEQUENCE [LARGE SCALE GENOMIC DNA]</scope>
    <source>
        <strain evidence="1 2">P620</strain>
    </source>
</reference>
<evidence type="ECO:0000313" key="2">
    <source>
        <dbReference type="Proteomes" id="UP000427108"/>
    </source>
</evidence>
<dbReference type="Proteomes" id="UP000427108">
    <property type="component" value="Chromosome"/>
</dbReference>
<name>A0A6B8MXP9_KLEOX</name>
<evidence type="ECO:0000313" key="1">
    <source>
        <dbReference type="EMBL" id="QGN39596.1"/>
    </source>
</evidence>
<gene>
    <name evidence="1" type="ORF">GJ746_20845</name>
</gene>
<organism evidence="1 2">
    <name type="scientific">Klebsiella oxytoca</name>
    <dbReference type="NCBI Taxonomy" id="571"/>
    <lineage>
        <taxon>Bacteria</taxon>
        <taxon>Pseudomonadati</taxon>
        <taxon>Pseudomonadota</taxon>
        <taxon>Gammaproteobacteria</taxon>
        <taxon>Enterobacterales</taxon>
        <taxon>Enterobacteriaceae</taxon>
        <taxon>Klebsiella/Raoultella group</taxon>
        <taxon>Klebsiella</taxon>
    </lineage>
</organism>
<dbReference type="EMBL" id="CP046115">
    <property type="protein sequence ID" value="QGN39596.1"/>
    <property type="molecule type" value="Genomic_DNA"/>
</dbReference>
<dbReference type="RefSeq" id="WP_154681898.1">
    <property type="nucleotide sequence ID" value="NZ_CP046115.1"/>
</dbReference>
<dbReference type="AlphaFoldDB" id="A0A6B8MXP9"/>
<accession>A0A6B8MXP9</accession>
<protein>
    <submittedName>
        <fullName evidence="1">Uncharacterized protein</fullName>
    </submittedName>
</protein>